<organism evidence="9 10">
    <name type="scientific">Algoriphagus boritolerans DSM 17298 = JCM 18970</name>
    <dbReference type="NCBI Taxonomy" id="1120964"/>
    <lineage>
        <taxon>Bacteria</taxon>
        <taxon>Pseudomonadati</taxon>
        <taxon>Bacteroidota</taxon>
        <taxon>Cytophagia</taxon>
        <taxon>Cytophagales</taxon>
        <taxon>Cyclobacteriaceae</taxon>
        <taxon>Algoriphagus</taxon>
    </lineage>
</organism>
<keyword evidence="10" id="KW-1185">Reference proteome</keyword>
<gene>
    <name evidence="5" type="primary">recX</name>
    <name evidence="9" type="ORF">SAMN03080598_03785</name>
</gene>
<dbReference type="Gene3D" id="1.10.10.10">
    <property type="entry name" value="Winged helix-like DNA-binding domain superfamily/Winged helix DNA-binding domain"/>
    <property type="match status" value="3"/>
</dbReference>
<dbReference type="STRING" id="1120964.GCA_001313265_03301"/>
<evidence type="ECO:0000256" key="2">
    <source>
        <dbReference type="ARBA" id="ARBA00009695"/>
    </source>
</evidence>
<dbReference type="PANTHER" id="PTHR33602">
    <property type="entry name" value="REGULATORY PROTEIN RECX FAMILY PROTEIN"/>
    <property type="match status" value="1"/>
</dbReference>
<dbReference type="AlphaFoldDB" id="A0A1H5ZZN8"/>
<dbReference type="EMBL" id="FNVR01000033">
    <property type="protein sequence ID" value="SEG40936.1"/>
    <property type="molecule type" value="Genomic_DNA"/>
</dbReference>
<evidence type="ECO:0000256" key="4">
    <source>
        <dbReference type="ARBA" id="ARBA00022490"/>
    </source>
</evidence>
<feature type="domain" description="RecX second three-helical" evidence="6">
    <location>
        <begin position="79"/>
        <end position="114"/>
    </location>
</feature>
<dbReference type="InterPro" id="IPR053924">
    <property type="entry name" value="RecX_HTH_2nd"/>
</dbReference>
<dbReference type="Pfam" id="PF21981">
    <property type="entry name" value="RecX_HTH3"/>
    <property type="match status" value="1"/>
</dbReference>
<dbReference type="InterPro" id="IPR003783">
    <property type="entry name" value="Regulatory_RecX"/>
</dbReference>
<dbReference type="InterPro" id="IPR053926">
    <property type="entry name" value="RecX_HTH_1st"/>
</dbReference>
<accession>A0A1H5ZZN8</accession>
<comment type="similarity">
    <text evidence="2 5">Belongs to the RecX family.</text>
</comment>
<dbReference type="Pfam" id="PF02631">
    <property type="entry name" value="RecX_HTH2"/>
    <property type="match status" value="1"/>
</dbReference>
<evidence type="ECO:0000256" key="1">
    <source>
        <dbReference type="ARBA" id="ARBA00004496"/>
    </source>
</evidence>
<dbReference type="Proteomes" id="UP000236736">
    <property type="component" value="Unassembled WGS sequence"/>
</dbReference>
<dbReference type="GO" id="GO:0006282">
    <property type="term" value="P:regulation of DNA repair"/>
    <property type="evidence" value="ECO:0007669"/>
    <property type="project" value="UniProtKB-UniRule"/>
</dbReference>
<sequence length="177" mass="21041">MGRYFGLKLPKMSGWGKNNPDHAPKKYWSLEEAKGKLETYCAYQERSQWEVRRKLYQKGIKGDAAEELISEMISSDFLNEERFARAFARGKFRIKHWGKIRITRELKMREISPRCLQYGLSEIDPDEYYDTLLTQAEKKWEKTLEKDPFKKRYKVIQYLISRGFEQDLVQEAVAGLQ</sequence>
<evidence type="ECO:0000256" key="3">
    <source>
        <dbReference type="ARBA" id="ARBA00018111"/>
    </source>
</evidence>
<evidence type="ECO:0000259" key="7">
    <source>
        <dbReference type="Pfam" id="PF21981"/>
    </source>
</evidence>
<dbReference type="InterPro" id="IPR053925">
    <property type="entry name" value="RecX_HTH_3rd"/>
</dbReference>
<name>A0A1H5ZZN8_9BACT</name>
<dbReference type="GO" id="GO:0005737">
    <property type="term" value="C:cytoplasm"/>
    <property type="evidence" value="ECO:0007669"/>
    <property type="project" value="UniProtKB-SubCell"/>
</dbReference>
<dbReference type="InterPro" id="IPR036388">
    <property type="entry name" value="WH-like_DNA-bd_sf"/>
</dbReference>
<evidence type="ECO:0000259" key="6">
    <source>
        <dbReference type="Pfam" id="PF02631"/>
    </source>
</evidence>
<proteinExistence type="inferred from homology"/>
<comment type="subcellular location">
    <subcellularLocation>
        <location evidence="1 5">Cytoplasm</location>
    </subcellularLocation>
</comment>
<feature type="domain" description="RecX first three-helical" evidence="8">
    <location>
        <begin position="39"/>
        <end position="70"/>
    </location>
</feature>
<dbReference type="Pfam" id="PF21982">
    <property type="entry name" value="RecX_HTH1"/>
    <property type="match status" value="1"/>
</dbReference>
<evidence type="ECO:0000259" key="8">
    <source>
        <dbReference type="Pfam" id="PF21982"/>
    </source>
</evidence>
<dbReference type="PANTHER" id="PTHR33602:SF1">
    <property type="entry name" value="REGULATORY PROTEIN RECX FAMILY PROTEIN"/>
    <property type="match status" value="1"/>
</dbReference>
<protein>
    <recommendedName>
        <fullName evidence="3 5">Regulatory protein RecX</fullName>
    </recommendedName>
</protein>
<feature type="domain" description="RecX third three-helical" evidence="7">
    <location>
        <begin position="126"/>
        <end position="173"/>
    </location>
</feature>
<evidence type="ECO:0000313" key="10">
    <source>
        <dbReference type="Proteomes" id="UP000236736"/>
    </source>
</evidence>
<keyword evidence="4 5" id="KW-0963">Cytoplasm</keyword>
<evidence type="ECO:0000256" key="5">
    <source>
        <dbReference type="HAMAP-Rule" id="MF_01114"/>
    </source>
</evidence>
<comment type="function">
    <text evidence="5">Modulates RecA activity.</text>
</comment>
<reference evidence="10" key="1">
    <citation type="submission" date="2016-10" db="EMBL/GenBank/DDBJ databases">
        <authorList>
            <person name="Varghese N."/>
            <person name="Submissions S."/>
        </authorList>
    </citation>
    <scope>NUCLEOTIDE SEQUENCE [LARGE SCALE GENOMIC DNA]</scope>
    <source>
        <strain evidence="10">DSM 17298</strain>
    </source>
</reference>
<evidence type="ECO:0000313" key="9">
    <source>
        <dbReference type="EMBL" id="SEG40936.1"/>
    </source>
</evidence>
<dbReference type="HAMAP" id="MF_01114">
    <property type="entry name" value="RecX"/>
    <property type="match status" value="1"/>
</dbReference>